<dbReference type="Pfam" id="PF11380">
    <property type="entry name" value="Stealth_CR2"/>
    <property type="match status" value="1"/>
</dbReference>
<dbReference type="PANTHER" id="PTHR24045">
    <property type="match status" value="1"/>
</dbReference>
<name>M5CFI5_THACB</name>
<evidence type="ECO:0000259" key="4">
    <source>
        <dbReference type="Pfam" id="PF11380"/>
    </source>
</evidence>
<comment type="similarity">
    <text evidence="1">Belongs to the stealth family.</text>
</comment>
<dbReference type="GO" id="GO:0003976">
    <property type="term" value="F:UDP-N-acetylglucosamine-lysosomal-enzyme N-acetylglucosaminephosphotransferase activity"/>
    <property type="evidence" value="ECO:0007669"/>
    <property type="project" value="TreeGrafter"/>
</dbReference>
<dbReference type="PANTHER" id="PTHR24045:SF0">
    <property type="entry name" value="N-ACETYLGLUCOSAMINE-1-PHOSPHOTRANSFERASE SUBUNITS ALPHA_BETA"/>
    <property type="match status" value="1"/>
</dbReference>
<dbReference type="InterPro" id="IPR021520">
    <property type="entry name" value="Stealth_CR2"/>
</dbReference>
<dbReference type="GO" id="GO:0005794">
    <property type="term" value="C:Golgi apparatus"/>
    <property type="evidence" value="ECO:0007669"/>
    <property type="project" value="TreeGrafter"/>
</dbReference>
<comment type="caution">
    <text evidence="5">The sequence shown here is derived from an EMBL/GenBank/DDBJ whole genome shotgun (WGS) entry which is preliminary data.</text>
</comment>
<proteinExistence type="inferred from homology"/>
<evidence type="ECO:0000256" key="3">
    <source>
        <dbReference type="SAM" id="MobiDB-lite"/>
    </source>
</evidence>
<feature type="region of interest" description="Disordered" evidence="3">
    <location>
        <begin position="138"/>
        <end position="157"/>
    </location>
</feature>
<dbReference type="Proteomes" id="UP000012065">
    <property type="component" value="Unassembled WGS sequence"/>
</dbReference>
<gene>
    <name evidence="5" type="ORF">BN14_08864</name>
</gene>
<dbReference type="AlphaFoldDB" id="M5CFI5"/>
<dbReference type="GO" id="GO:0046835">
    <property type="term" value="P:carbohydrate phosphorylation"/>
    <property type="evidence" value="ECO:0007669"/>
    <property type="project" value="TreeGrafter"/>
</dbReference>
<protein>
    <recommendedName>
        <fullName evidence="4">Stealth protein CR2 conserved region 2 domain-containing protein</fullName>
    </recommendedName>
</protein>
<reference evidence="5 6" key="1">
    <citation type="journal article" date="2013" name="J. Biotechnol.">
        <title>Establishment and interpretation of the genome sequence of the phytopathogenic fungus Rhizoctonia solani AG1-IB isolate 7/3/14.</title>
        <authorList>
            <person name="Wibberg D.W."/>
            <person name="Jelonek L.J."/>
            <person name="Rupp O.R."/>
            <person name="Hennig M.H."/>
            <person name="Eikmeyer F.E."/>
            <person name="Goesmann A.G."/>
            <person name="Hartmann A.H."/>
            <person name="Borriss R.B."/>
            <person name="Grosch R.G."/>
            <person name="Puehler A.P."/>
            <person name="Schlueter A.S."/>
        </authorList>
    </citation>
    <scope>NUCLEOTIDE SEQUENCE [LARGE SCALE GENOMIC DNA]</scope>
    <source>
        <strain evidence="6">AG1-IB / isolate 7/3/14</strain>
    </source>
</reference>
<dbReference type="EMBL" id="CAOJ01013565">
    <property type="protein sequence ID" value="CCO34757.1"/>
    <property type="molecule type" value="Genomic_DNA"/>
</dbReference>
<dbReference type="HOGENOM" id="CLU_1679161_0_0_1"/>
<sequence>MGSNGEFTNWSKDGKQTRLQVRHHRDIFSHYEGTVFNSLAIESQFSNLDKIGVSDTFVYVNDDVFFSRDLSPRDFHMQEQGIVMRMQNYIAISPDPDVPQHDGLEWESLQYSNHLLSELQHRSPLMFKAHLSSRHPFRQPIPSLPSAPRQNPLYFDA</sequence>
<evidence type="ECO:0000313" key="6">
    <source>
        <dbReference type="Proteomes" id="UP000012065"/>
    </source>
</evidence>
<evidence type="ECO:0000256" key="2">
    <source>
        <dbReference type="ARBA" id="ARBA00022679"/>
    </source>
</evidence>
<keyword evidence="2" id="KW-0808">Transferase</keyword>
<evidence type="ECO:0000256" key="1">
    <source>
        <dbReference type="ARBA" id="ARBA00007583"/>
    </source>
</evidence>
<feature type="domain" description="Stealth protein CR2 conserved region 2" evidence="4">
    <location>
        <begin position="7"/>
        <end position="81"/>
    </location>
</feature>
<evidence type="ECO:0000313" key="5">
    <source>
        <dbReference type="EMBL" id="CCO34757.1"/>
    </source>
</evidence>
<organism evidence="5 6">
    <name type="scientific">Thanatephorus cucumeris (strain AG1-IB / isolate 7/3/14)</name>
    <name type="common">Lettuce bottom rot fungus</name>
    <name type="synonym">Rhizoctonia solani</name>
    <dbReference type="NCBI Taxonomy" id="1108050"/>
    <lineage>
        <taxon>Eukaryota</taxon>
        <taxon>Fungi</taxon>
        <taxon>Dikarya</taxon>
        <taxon>Basidiomycota</taxon>
        <taxon>Agaricomycotina</taxon>
        <taxon>Agaricomycetes</taxon>
        <taxon>Cantharellales</taxon>
        <taxon>Ceratobasidiaceae</taxon>
        <taxon>Rhizoctonia</taxon>
        <taxon>Rhizoctonia solani AG-1</taxon>
    </lineage>
</organism>
<accession>M5CFI5</accession>
<dbReference type="InterPro" id="IPR047141">
    <property type="entry name" value="Stealth"/>
</dbReference>